<dbReference type="AlphaFoldDB" id="A0A8S2VD57"/>
<sequence>MSISVTKAKCDPVPLNIWKTDVQSADHRWHSPLAASSLGKLLVASTSSDVHCSEESEMSAGAMEHQGDRCTV</sequence>
<dbReference type="Proteomes" id="UP000681722">
    <property type="component" value="Unassembled WGS sequence"/>
</dbReference>
<evidence type="ECO:0000313" key="3">
    <source>
        <dbReference type="Proteomes" id="UP000681722"/>
    </source>
</evidence>
<protein>
    <submittedName>
        <fullName evidence="2">Uncharacterized protein</fullName>
    </submittedName>
</protein>
<name>A0A8S2VD57_9BILA</name>
<feature type="region of interest" description="Disordered" evidence="1">
    <location>
        <begin position="53"/>
        <end position="72"/>
    </location>
</feature>
<accession>A0A8S2VD57</accession>
<organism evidence="2 3">
    <name type="scientific">Didymodactylos carnosus</name>
    <dbReference type="NCBI Taxonomy" id="1234261"/>
    <lineage>
        <taxon>Eukaryota</taxon>
        <taxon>Metazoa</taxon>
        <taxon>Spiralia</taxon>
        <taxon>Gnathifera</taxon>
        <taxon>Rotifera</taxon>
        <taxon>Eurotatoria</taxon>
        <taxon>Bdelloidea</taxon>
        <taxon>Philodinida</taxon>
        <taxon>Philodinidae</taxon>
        <taxon>Didymodactylos</taxon>
    </lineage>
</organism>
<proteinExistence type="predicted"/>
<dbReference type="EMBL" id="CAJOBC010090651">
    <property type="protein sequence ID" value="CAF4393266.1"/>
    <property type="molecule type" value="Genomic_DNA"/>
</dbReference>
<evidence type="ECO:0000313" key="2">
    <source>
        <dbReference type="EMBL" id="CAF4393266.1"/>
    </source>
</evidence>
<reference evidence="2" key="1">
    <citation type="submission" date="2021-02" db="EMBL/GenBank/DDBJ databases">
        <authorList>
            <person name="Nowell W R."/>
        </authorList>
    </citation>
    <scope>NUCLEOTIDE SEQUENCE</scope>
</reference>
<gene>
    <name evidence="2" type="ORF">SRO942_LOCUS39012</name>
</gene>
<evidence type="ECO:0000256" key="1">
    <source>
        <dbReference type="SAM" id="MobiDB-lite"/>
    </source>
</evidence>
<comment type="caution">
    <text evidence="2">The sequence shown here is derived from an EMBL/GenBank/DDBJ whole genome shotgun (WGS) entry which is preliminary data.</text>
</comment>